<dbReference type="GO" id="GO:0003700">
    <property type="term" value="F:DNA-binding transcription factor activity"/>
    <property type="evidence" value="ECO:0007669"/>
    <property type="project" value="InterPro"/>
</dbReference>
<evidence type="ECO:0000256" key="4">
    <source>
        <dbReference type="ARBA" id="ARBA00023163"/>
    </source>
</evidence>
<evidence type="ECO:0000256" key="5">
    <source>
        <dbReference type="ARBA" id="ARBA00023242"/>
    </source>
</evidence>
<evidence type="ECO:0000256" key="1">
    <source>
        <dbReference type="ARBA" id="ARBA00004123"/>
    </source>
</evidence>
<evidence type="ECO:0000256" key="6">
    <source>
        <dbReference type="SAM" id="MobiDB-lite"/>
    </source>
</evidence>
<dbReference type="EMBL" id="GDJX01011036">
    <property type="protein sequence ID" value="JAT56900.1"/>
    <property type="molecule type" value="Transcribed_RNA"/>
</dbReference>
<comment type="subcellular location">
    <subcellularLocation>
        <location evidence="1">Nucleus</location>
    </subcellularLocation>
</comment>
<evidence type="ECO:0000259" key="7">
    <source>
        <dbReference type="PROSITE" id="PS51369"/>
    </source>
</evidence>
<evidence type="ECO:0000313" key="8">
    <source>
        <dbReference type="EMBL" id="JAT56900.1"/>
    </source>
</evidence>
<keyword evidence="3" id="KW-0238">DNA-binding</keyword>
<dbReference type="GO" id="GO:0005634">
    <property type="term" value="C:nucleus"/>
    <property type="evidence" value="ECO:0007669"/>
    <property type="project" value="UniProtKB-SubCell"/>
</dbReference>
<dbReference type="GO" id="GO:0043565">
    <property type="term" value="F:sequence-specific DNA binding"/>
    <property type="evidence" value="ECO:0007669"/>
    <property type="project" value="TreeGrafter"/>
</dbReference>
<protein>
    <submittedName>
        <fullName evidence="8">Transcription factor TCP5</fullName>
    </submittedName>
</protein>
<dbReference type="PROSITE" id="PS51369">
    <property type="entry name" value="TCP"/>
    <property type="match status" value="1"/>
</dbReference>
<keyword evidence="5" id="KW-0539">Nucleus</keyword>
<accession>A0A1D1YQI4</accession>
<feature type="region of interest" description="Disordered" evidence="6">
    <location>
        <begin position="1"/>
        <end position="40"/>
    </location>
</feature>
<reference evidence="8" key="1">
    <citation type="submission" date="2015-07" db="EMBL/GenBank/DDBJ databases">
        <title>Transcriptome Assembly of Anthurium amnicola.</title>
        <authorList>
            <person name="Suzuki J."/>
        </authorList>
    </citation>
    <scope>NUCLEOTIDE SEQUENCE</scope>
</reference>
<dbReference type="PANTHER" id="PTHR31072:SF245">
    <property type="entry name" value="OS05G0513100 PROTEIN"/>
    <property type="match status" value="1"/>
</dbReference>
<evidence type="ECO:0000256" key="3">
    <source>
        <dbReference type="ARBA" id="ARBA00023125"/>
    </source>
</evidence>
<gene>
    <name evidence="8" type="primary">TCP5_1</name>
    <name evidence="8" type="ORF">g.55988</name>
</gene>
<keyword evidence="4" id="KW-0804">Transcription</keyword>
<feature type="non-terminal residue" evidence="8">
    <location>
        <position position="1"/>
    </location>
</feature>
<keyword evidence="2" id="KW-0805">Transcription regulation</keyword>
<evidence type="ECO:0000256" key="2">
    <source>
        <dbReference type="ARBA" id="ARBA00023015"/>
    </source>
</evidence>
<feature type="compositionally biased region" description="Basic and acidic residues" evidence="6">
    <location>
        <begin position="20"/>
        <end position="33"/>
    </location>
</feature>
<name>A0A1D1YQI4_9ARAE</name>
<sequence>RERERGDDEGEELMTTRNVSIRDKGPSTKKQEEGVEAAGWRARSWPAGLKDPRIVRVSRALGGKDRHSKVSTVRGLRDRRVRLSVPTAIQLYDLQDRLGLNQPSKVVDWLLDAAQHEIDKLPPLQFPPGSFLHCPQAMTAASHGGVLPFSDQEPPSGSPPQMVANMEYRAKCRDPTSGSMEEKDGFFRRIQLEQQFSEAHSSMVIPVHGDPHGQSQSSMPSMGGSSNSSSEYAFCYHMEATNLCSPHVGCQQLSQGEELHGHRQVPAAAPHPMFSTYAAAAGYDHKQANNLQMGLHGFMLGFPPSSLTSPCTSMRPLQVSISSKHHPNSHNGHESTAE</sequence>
<dbReference type="PANTHER" id="PTHR31072">
    <property type="entry name" value="TRANSCRIPTION FACTOR TCP4-RELATED"/>
    <property type="match status" value="1"/>
</dbReference>
<feature type="domain" description="TCP" evidence="7">
    <location>
        <begin position="63"/>
        <end position="121"/>
    </location>
</feature>
<dbReference type="AlphaFoldDB" id="A0A1D1YQI4"/>
<organism evidence="8">
    <name type="scientific">Anthurium amnicola</name>
    <dbReference type="NCBI Taxonomy" id="1678845"/>
    <lineage>
        <taxon>Eukaryota</taxon>
        <taxon>Viridiplantae</taxon>
        <taxon>Streptophyta</taxon>
        <taxon>Embryophyta</taxon>
        <taxon>Tracheophyta</taxon>
        <taxon>Spermatophyta</taxon>
        <taxon>Magnoliopsida</taxon>
        <taxon>Liliopsida</taxon>
        <taxon>Araceae</taxon>
        <taxon>Pothoideae</taxon>
        <taxon>Potheae</taxon>
        <taxon>Anthurium</taxon>
    </lineage>
</organism>
<dbReference type="InterPro" id="IPR005333">
    <property type="entry name" value="Transcription_factor_TCP"/>
</dbReference>
<dbReference type="InterPro" id="IPR017887">
    <property type="entry name" value="TF_TCP_subgr"/>
</dbReference>
<dbReference type="Pfam" id="PF03634">
    <property type="entry name" value="TCP"/>
    <property type="match status" value="1"/>
</dbReference>
<proteinExistence type="predicted"/>